<feature type="region of interest" description="Disordered" evidence="2">
    <location>
        <begin position="21"/>
        <end position="95"/>
    </location>
</feature>
<name>A0A7J6FM94_CANSA</name>
<evidence type="ECO:0000256" key="2">
    <source>
        <dbReference type="SAM" id="MobiDB-lite"/>
    </source>
</evidence>
<dbReference type="Proteomes" id="UP000583929">
    <property type="component" value="Unassembled WGS sequence"/>
</dbReference>
<accession>A0A7J6FM94</accession>
<evidence type="ECO:0000313" key="4">
    <source>
        <dbReference type="Proteomes" id="UP000583929"/>
    </source>
</evidence>
<dbReference type="InterPro" id="IPR012862">
    <property type="entry name" value="DUF1635"/>
</dbReference>
<dbReference type="PANTHER" id="PTHR33431:SF12">
    <property type="entry name" value="HIGH MOBILITY GROUP BOX PROTEIN, PUTATIVE (DUF1635)-RELATED"/>
    <property type="match status" value="1"/>
</dbReference>
<gene>
    <name evidence="3" type="ORF">G4B88_016904</name>
</gene>
<dbReference type="Pfam" id="PF07795">
    <property type="entry name" value="DUF1635"/>
    <property type="match status" value="1"/>
</dbReference>
<keyword evidence="4" id="KW-1185">Reference proteome</keyword>
<sequence length="393" mass="43395">MAKNLSRIFSSISNLSTPKLISSFARSDPPNPASRLICSSAQKSVNNEKKDLENDAKNEVDKDSDEEDDGDEVDLNTETGEIGGPRGPEPTRYGDWEKNGRIIMEELGSALSFYQEQNIELNYKLQGIQAELESTKMEMVKKEEYLKDLLELLKSTMKERDETIYELHYLESMMLKCINDQPPQPQNNSPISTMPDAKTNSDSSIISESPNHFSADETYLNYSHQGSYSPQLSNNMAEYSTQIDLGSDVIENLSQGKPLPRQGKLLQAVLDTGTVLPHNLLPTRRNRPPPSQPFQILPEGAGAGEDRTKQAEAVTTRAAKIVGTMRSILDLFTIWDGKHMTSVNGSLNGILTNPFEQDLENDDDGDMAITNANSGANEATATVTVNIIVHVVA</sequence>
<dbReference type="PANTHER" id="PTHR33431">
    <property type="entry name" value="ENABLED-LIKE PROTEIN (DUF1635)"/>
    <property type="match status" value="1"/>
</dbReference>
<protein>
    <recommendedName>
        <fullName evidence="5">Succinate dehydrogenase assembly factor 4, mitochondrial</fullName>
    </recommendedName>
</protein>
<reference evidence="3 4" key="1">
    <citation type="journal article" date="2020" name="bioRxiv">
        <title>Sequence and annotation of 42 cannabis genomes reveals extensive copy number variation in cannabinoid synthesis and pathogen resistance genes.</title>
        <authorList>
            <person name="Mckernan K.J."/>
            <person name="Helbert Y."/>
            <person name="Kane L.T."/>
            <person name="Ebling H."/>
            <person name="Zhang L."/>
            <person name="Liu B."/>
            <person name="Eaton Z."/>
            <person name="Mclaughlin S."/>
            <person name="Kingan S."/>
            <person name="Baybayan P."/>
            <person name="Concepcion G."/>
            <person name="Jordan M."/>
            <person name="Riva A."/>
            <person name="Barbazuk W."/>
            <person name="Harkins T."/>
        </authorList>
    </citation>
    <scope>NUCLEOTIDE SEQUENCE [LARGE SCALE GENOMIC DNA]</scope>
    <source>
        <strain evidence="4">cv. Jamaican Lion 4</strain>
        <tissue evidence="3">Leaf</tissue>
    </source>
</reference>
<dbReference type="InterPro" id="IPR012875">
    <property type="entry name" value="SDHF4"/>
</dbReference>
<organism evidence="3 4">
    <name type="scientific">Cannabis sativa</name>
    <name type="common">Hemp</name>
    <name type="synonym">Marijuana</name>
    <dbReference type="NCBI Taxonomy" id="3483"/>
    <lineage>
        <taxon>Eukaryota</taxon>
        <taxon>Viridiplantae</taxon>
        <taxon>Streptophyta</taxon>
        <taxon>Embryophyta</taxon>
        <taxon>Tracheophyta</taxon>
        <taxon>Spermatophyta</taxon>
        <taxon>Magnoliopsida</taxon>
        <taxon>eudicotyledons</taxon>
        <taxon>Gunneridae</taxon>
        <taxon>Pentapetalae</taxon>
        <taxon>rosids</taxon>
        <taxon>fabids</taxon>
        <taxon>Rosales</taxon>
        <taxon>Cannabaceae</taxon>
        <taxon>Cannabis</taxon>
    </lineage>
</organism>
<feature type="compositionally biased region" description="Acidic residues" evidence="2">
    <location>
        <begin position="62"/>
        <end position="75"/>
    </location>
</feature>
<dbReference type="Pfam" id="PF07896">
    <property type="entry name" value="DUF1674"/>
    <property type="match status" value="1"/>
</dbReference>
<evidence type="ECO:0000256" key="1">
    <source>
        <dbReference type="ARBA" id="ARBA00005701"/>
    </source>
</evidence>
<feature type="compositionally biased region" description="Basic and acidic residues" evidence="2">
    <location>
        <begin position="46"/>
        <end position="61"/>
    </location>
</feature>
<dbReference type="AlphaFoldDB" id="A0A7J6FM94"/>
<feature type="region of interest" description="Disordered" evidence="2">
    <location>
        <begin position="182"/>
        <end position="205"/>
    </location>
</feature>
<dbReference type="EMBL" id="JAATIQ010000192">
    <property type="protein sequence ID" value="KAF4371841.1"/>
    <property type="molecule type" value="Genomic_DNA"/>
</dbReference>
<comment type="similarity">
    <text evidence="1">Belongs to the SDHAF4 family.</text>
</comment>
<comment type="caution">
    <text evidence="3">The sequence shown here is derived from an EMBL/GenBank/DDBJ whole genome shotgun (WGS) entry which is preliminary data.</text>
</comment>
<evidence type="ECO:0008006" key="5">
    <source>
        <dbReference type="Google" id="ProtNLM"/>
    </source>
</evidence>
<proteinExistence type="inferred from homology"/>
<evidence type="ECO:0000313" key="3">
    <source>
        <dbReference type="EMBL" id="KAF4371841.1"/>
    </source>
</evidence>